<organism evidence="3 4">
    <name type="scientific">Chironomus riparius</name>
    <dbReference type="NCBI Taxonomy" id="315576"/>
    <lineage>
        <taxon>Eukaryota</taxon>
        <taxon>Metazoa</taxon>
        <taxon>Ecdysozoa</taxon>
        <taxon>Arthropoda</taxon>
        <taxon>Hexapoda</taxon>
        <taxon>Insecta</taxon>
        <taxon>Pterygota</taxon>
        <taxon>Neoptera</taxon>
        <taxon>Endopterygota</taxon>
        <taxon>Diptera</taxon>
        <taxon>Nematocera</taxon>
        <taxon>Chironomoidea</taxon>
        <taxon>Chironomidae</taxon>
        <taxon>Chironominae</taxon>
        <taxon>Chironomus</taxon>
    </lineage>
</organism>
<dbReference type="AlphaFoldDB" id="A0A9N9WNC0"/>
<dbReference type="InterPro" id="IPR000618">
    <property type="entry name" value="Insect_cuticle"/>
</dbReference>
<dbReference type="Proteomes" id="UP001153620">
    <property type="component" value="Chromosome 1"/>
</dbReference>
<accession>A0A9N9WNC0</accession>
<keyword evidence="4" id="KW-1185">Reference proteome</keyword>
<dbReference type="Pfam" id="PF00379">
    <property type="entry name" value="Chitin_bind_4"/>
    <property type="match status" value="1"/>
</dbReference>
<gene>
    <name evidence="3" type="ORF">CHIRRI_LOCUS2918</name>
</gene>
<keyword evidence="1" id="KW-0193">Cuticle</keyword>
<dbReference type="GO" id="GO:0042302">
    <property type="term" value="F:structural constituent of cuticle"/>
    <property type="evidence" value="ECO:0007669"/>
    <property type="project" value="UniProtKB-UniRule"/>
</dbReference>
<protein>
    <submittedName>
        <fullName evidence="3">Uncharacterized protein</fullName>
    </submittedName>
</protein>
<dbReference type="PROSITE" id="PS51155">
    <property type="entry name" value="CHIT_BIND_RR_2"/>
    <property type="match status" value="1"/>
</dbReference>
<dbReference type="OrthoDB" id="7757995at2759"/>
<feature type="chain" id="PRO_5040215683" evidence="2">
    <location>
        <begin position="22"/>
        <end position="168"/>
    </location>
</feature>
<evidence type="ECO:0000313" key="3">
    <source>
        <dbReference type="EMBL" id="CAG9799960.1"/>
    </source>
</evidence>
<evidence type="ECO:0000313" key="4">
    <source>
        <dbReference type="Proteomes" id="UP001153620"/>
    </source>
</evidence>
<evidence type="ECO:0000256" key="1">
    <source>
        <dbReference type="PROSITE-ProRule" id="PRU00497"/>
    </source>
</evidence>
<keyword evidence="2" id="KW-0732">Signal</keyword>
<sequence length="168" mass="20024">MLKKTILIYCAFILSDASANAVEKTNIKQQYHDKIRGPEARFITTMPQTQKQAEIVHYEYKHLPENRYSLYYETTDGQMRYEYGFFKDDENFEKILNVRGFYGFYDDRGERHFVRYSADENGYRYQQGEPYFDYTDGPPTVENTFKIAVVELNEAYTLGQRHARKLIK</sequence>
<dbReference type="EMBL" id="OU895877">
    <property type="protein sequence ID" value="CAG9799960.1"/>
    <property type="molecule type" value="Genomic_DNA"/>
</dbReference>
<reference evidence="3" key="2">
    <citation type="submission" date="2022-10" db="EMBL/GenBank/DDBJ databases">
        <authorList>
            <consortium name="ENA_rothamsted_submissions"/>
            <consortium name="culmorum"/>
            <person name="King R."/>
        </authorList>
    </citation>
    <scope>NUCLEOTIDE SEQUENCE</scope>
</reference>
<proteinExistence type="predicted"/>
<feature type="signal peptide" evidence="2">
    <location>
        <begin position="1"/>
        <end position="21"/>
    </location>
</feature>
<evidence type="ECO:0000256" key="2">
    <source>
        <dbReference type="SAM" id="SignalP"/>
    </source>
</evidence>
<reference evidence="3" key="1">
    <citation type="submission" date="2022-01" db="EMBL/GenBank/DDBJ databases">
        <authorList>
            <person name="King R."/>
        </authorList>
    </citation>
    <scope>NUCLEOTIDE SEQUENCE</scope>
</reference>
<name>A0A9N9WNC0_9DIPT</name>